<dbReference type="Gene3D" id="3.40.960.10">
    <property type="entry name" value="VSR Endonuclease"/>
    <property type="match status" value="1"/>
</dbReference>
<reference evidence="3 4" key="1">
    <citation type="journal article" date="2019" name="Int. J. Syst. Evol. Microbiol.">
        <title>The Global Catalogue of Microorganisms (GCM) 10K type strain sequencing project: providing services to taxonomists for standard genome sequencing and annotation.</title>
        <authorList>
            <consortium name="The Broad Institute Genomics Platform"/>
            <consortium name="The Broad Institute Genome Sequencing Center for Infectious Disease"/>
            <person name="Wu L."/>
            <person name="Ma J."/>
        </authorList>
    </citation>
    <scope>NUCLEOTIDE SEQUENCE [LARGE SCALE GENOMIC DNA]</scope>
    <source>
        <strain evidence="3 4">JCM 15309</strain>
    </source>
</reference>
<accession>A0ABN2QSG7</accession>
<dbReference type="Pfam" id="PF04480">
    <property type="entry name" value="DUF559"/>
    <property type="match status" value="1"/>
</dbReference>
<evidence type="ECO:0000259" key="2">
    <source>
        <dbReference type="Pfam" id="PF04480"/>
    </source>
</evidence>
<dbReference type="InterPro" id="IPR011335">
    <property type="entry name" value="Restrct_endonuc-II-like"/>
</dbReference>
<protein>
    <recommendedName>
        <fullName evidence="2">DUF559 domain-containing protein</fullName>
    </recommendedName>
</protein>
<proteinExistence type="predicted"/>
<evidence type="ECO:0000313" key="3">
    <source>
        <dbReference type="EMBL" id="GAA1956959.1"/>
    </source>
</evidence>
<keyword evidence="4" id="KW-1185">Reference proteome</keyword>
<feature type="compositionally biased region" description="Acidic residues" evidence="1">
    <location>
        <begin position="1"/>
        <end position="10"/>
    </location>
</feature>
<organism evidence="3 4">
    <name type="scientific">Nocardioides panacihumi</name>
    <dbReference type="NCBI Taxonomy" id="400774"/>
    <lineage>
        <taxon>Bacteria</taxon>
        <taxon>Bacillati</taxon>
        <taxon>Actinomycetota</taxon>
        <taxon>Actinomycetes</taxon>
        <taxon>Propionibacteriales</taxon>
        <taxon>Nocardioidaceae</taxon>
        <taxon>Nocardioides</taxon>
    </lineage>
</organism>
<dbReference type="InterPro" id="IPR007569">
    <property type="entry name" value="DUF559"/>
</dbReference>
<sequence length="313" mass="34839">MHDVADEEPQLDPTRPFSRRQALRAGITDGDLRSRSYRKIHTGIYVAASTLLGPLDHARAAILPFGESAIATHATAARVWALPIPPLPDEHVTVLDKKARRNRSGVRCHYARRHHVSTVEGVPVSSPEQTFVDLATLLPLVELVVVGDHLVRRGLATLTRLREFTTASTQPGATAARAAVHFVRARVDSPMESRLRMLIVLAGLPEPRVNLLVGDGDGVVKRKYDLCWPEIRLIVEYDGRHHVERVEQWESDVARREAIDDSGWRIIVVLAAGVYNTPGETLDRIHRLALARRLPGVPKRLADGWRAHFPGRP</sequence>
<comment type="caution">
    <text evidence="3">The sequence shown here is derived from an EMBL/GenBank/DDBJ whole genome shotgun (WGS) entry which is preliminary data.</text>
</comment>
<name>A0ABN2QSG7_9ACTN</name>
<evidence type="ECO:0000313" key="4">
    <source>
        <dbReference type="Proteomes" id="UP001500571"/>
    </source>
</evidence>
<dbReference type="RefSeq" id="WP_344044081.1">
    <property type="nucleotide sequence ID" value="NZ_BAAAPB010000001.1"/>
</dbReference>
<feature type="region of interest" description="Disordered" evidence="1">
    <location>
        <begin position="1"/>
        <end position="23"/>
    </location>
</feature>
<evidence type="ECO:0000256" key="1">
    <source>
        <dbReference type="SAM" id="MobiDB-lite"/>
    </source>
</evidence>
<dbReference type="EMBL" id="BAAAPB010000001">
    <property type="protein sequence ID" value="GAA1956959.1"/>
    <property type="molecule type" value="Genomic_DNA"/>
</dbReference>
<feature type="domain" description="DUF559" evidence="2">
    <location>
        <begin position="225"/>
        <end position="287"/>
    </location>
</feature>
<dbReference type="Proteomes" id="UP001500571">
    <property type="component" value="Unassembled WGS sequence"/>
</dbReference>
<dbReference type="SUPFAM" id="SSF52980">
    <property type="entry name" value="Restriction endonuclease-like"/>
    <property type="match status" value="1"/>
</dbReference>
<gene>
    <name evidence="3" type="ORF">GCM10009798_15410</name>
</gene>